<evidence type="ECO:0000313" key="3">
    <source>
        <dbReference type="EMBL" id="ABS62597.1"/>
    </source>
</evidence>
<dbReference type="AlphaFoldDB" id="A7HRR4"/>
<dbReference type="PANTHER" id="PTHR43096">
    <property type="entry name" value="DNAJ HOMOLOG 1, MITOCHONDRIAL-RELATED"/>
    <property type="match status" value="1"/>
</dbReference>
<dbReference type="FunFam" id="2.60.260.20:FF:000013">
    <property type="entry name" value="DnaJ subfamily B member 11"/>
    <property type="match status" value="1"/>
</dbReference>
<dbReference type="Pfam" id="PF00226">
    <property type="entry name" value="DnaJ"/>
    <property type="match status" value="1"/>
</dbReference>
<protein>
    <submittedName>
        <fullName evidence="3">Chaperone DnaJ domain protein</fullName>
    </submittedName>
</protein>
<name>A7HRR4_PARL1</name>
<dbReference type="InterPro" id="IPR001623">
    <property type="entry name" value="DnaJ_domain"/>
</dbReference>
<dbReference type="CDD" id="cd06257">
    <property type="entry name" value="DnaJ"/>
    <property type="match status" value="1"/>
</dbReference>
<reference evidence="3 4" key="1">
    <citation type="journal article" date="2011" name="Stand. Genomic Sci.">
        <title>Complete genome sequence of Parvibaculum lavamentivorans type strain (DS-1(T)).</title>
        <authorList>
            <person name="Schleheck D."/>
            <person name="Weiss M."/>
            <person name="Pitluck S."/>
            <person name="Bruce D."/>
            <person name="Land M.L."/>
            <person name="Han S."/>
            <person name="Saunders E."/>
            <person name="Tapia R."/>
            <person name="Detter C."/>
            <person name="Brettin T."/>
            <person name="Han J."/>
            <person name="Woyke T."/>
            <person name="Goodwin L."/>
            <person name="Pennacchio L."/>
            <person name="Nolan M."/>
            <person name="Cook A.M."/>
            <person name="Kjelleberg S."/>
            <person name="Thomas T."/>
        </authorList>
    </citation>
    <scope>NUCLEOTIDE SEQUENCE [LARGE SCALE GENOMIC DNA]</scope>
    <source>
        <strain evidence="4">DS-1 / DSM 13023 / NCIMB 13966</strain>
    </source>
</reference>
<feature type="domain" description="J" evidence="2">
    <location>
        <begin position="6"/>
        <end position="71"/>
    </location>
</feature>
<dbReference type="Gene3D" id="2.60.260.20">
    <property type="entry name" value="Urease metallochaperone UreE, N-terminal domain"/>
    <property type="match status" value="2"/>
</dbReference>
<dbReference type="PROSITE" id="PS00636">
    <property type="entry name" value="DNAJ_1"/>
    <property type="match status" value="1"/>
</dbReference>
<proteinExistence type="predicted"/>
<dbReference type="InterPro" id="IPR036869">
    <property type="entry name" value="J_dom_sf"/>
</dbReference>
<dbReference type="PRINTS" id="PR00625">
    <property type="entry name" value="JDOMAIN"/>
</dbReference>
<evidence type="ECO:0000256" key="1">
    <source>
        <dbReference type="ARBA" id="ARBA00023186"/>
    </source>
</evidence>
<dbReference type="SUPFAM" id="SSF49493">
    <property type="entry name" value="HSP40/DnaJ peptide-binding domain"/>
    <property type="match status" value="2"/>
</dbReference>
<evidence type="ECO:0000313" key="4">
    <source>
        <dbReference type="Proteomes" id="UP000006377"/>
    </source>
</evidence>
<evidence type="ECO:0000259" key="2">
    <source>
        <dbReference type="PROSITE" id="PS50076"/>
    </source>
</evidence>
<gene>
    <name evidence="3" type="ordered locus">Plav_0974</name>
</gene>
<accession>A7HRR4</accession>
<dbReference type="HOGENOM" id="CLU_017633_0_0_5"/>
<dbReference type="InterPro" id="IPR002939">
    <property type="entry name" value="DnaJ_C"/>
</dbReference>
<dbReference type="InterPro" id="IPR018253">
    <property type="entry name" value="DnaJ_domain_CS"/>
</dbReference>
<dbReference type="EMBL" id="CP000774">
    <property type="protein sequence ID" value="ABS62597.1"/>
    <property type="molecule type" value="Genomic_DNA"/>
</dbReference>
<organism evidence="3 4">
    <name type="scientific">Parvibaculum lavamentivorans (strain DS-1 / DSM 13023 / NCIMB 13966)</name>
    <dbReference type="NCBI Taxonomy" id="402881"/>
    <lineage>
        <taxon>Bacteria</taxon>
        <taxon>Pseudomonadati</taxon>
        <taxon>Pseudomonadota</taxon>
        <taxon>Alphaproteobacteria</taxon>
        <taxon>Hyphomicrobiales</taxon>
        <taxon>Parvibaculaceae</taxon>
        <taxon>Parvibaculum</taxon>
    </lineage>
</organism>
<dbReference type="SUPFAM" id="SSF46565">
    <property type="entry name" value="Chaperone J-domain"/>
    <property type="match status" value="1"/>
</dbReference>
<dbReference type="Pfam" id="PF01556">
    <property type="entry name" value="DnaJ_C"/>
    <property type="match status" value="1"/>
</dbReference>
<keyword evidence="4" id="KW-1185">Reference proteome</keyword>
<dbReference type="Gene3D" id="1.10.287.110">
    <property type="entry name" value="DnaJ domain"/>
    <property type="match status" value="1"/>
</dbReference>
<keyword evidence="1" id="KW-0143">Chaperone</keyword>
<dbReference type="Proteomes" id="UP000006377">
    <property type="component" value="Chromosome"/>
</dbReference>
<dbReference type="GO" id="GO:0042026">
    <property type="term" value="P:protein refolding"/>
    <property type="evidence" value="ECO:0007669"/>
    <property type="project" value="TreeGrafter"/>
</dbReference>
<dbReference type="eggNOG" id="COG0484">
    <property type="taxonomic scope" value="Bacteria"/>
</dbReference>
<dbReference type="PANTHER" id="PTHR43096:SF52">
    <property type="entry name" value="DNAJ HOMOLOG 1, MITOCHONDRIAL-RELATED"/>
    <property type="match status" value="1"/>
</dbReference>
<dbReference type="STRING" id="402881.Plav_0974"/>
<dbReference type="KEGG" id="pla:Plav_0974"/>
<dbReference type="InterPro" id="IPR008971">
    <property type="entry name" value="HSP40/DnaJ_pept-bd"/>
</dbReference>
<dbReference type="GO" id="GO:0051082">
    <property type="term" value="F:unfolded protein binding"/>
    <property type="evidence" value="ECO:0007669"/>
    <property type="project" value="InterPro"/>
</dbReference>
<dbReference type="SMART" id="SM00271">
    <property type="entry name" value="DnaJ"/>
    <property type="match status" value="1"/>
</dbReference>
<sequence length="316" mass="34176">MSAMDDPYETLGVARTASEAEIKSAFKKLARKLHPDLHPGDKAAEAQFKSVSAAYDLLKDSEKRRRFDAGEIDAGGAERPQERYYRDFADAGFAGGPGAHAAGDGFASNEDLNDFFARAFGEGGAFGGARRRGAEFKARGQDVSYTLPVSFLDAAKGAVRTLTMPDGKTLNVTIPEGAEDRQMLRLKGQGMPGFGGGPAGDAYVELHVTPHAFFRRKDDNIHVEIPVTLKEAVLGARIEVPTIAGPVAMTIPKGSNTGKVLRLRDKGVKNRKSGVRGHQMVTLKVVLPEGEEPALAEFLESWEPRTQQDPRKEMLP</sequence>
<dbReference type="PROSITE" id="PS50076">
    <property type="entry name" value="DNAJ_2"/>
    <property type="match status" value="1"/>
</dbReference>
<dbReference type="CDD" id="cd10747">
    <property type="entry name" value="DnaJ_C"/>
    <property type="match status" value="1"/>
</dbReference>
<dbReference type="GO" id="GO:0005737">
    <property type="term" value="C:cytoplasm"/>
    <property type="evidence" value="ECO:0007669"/>
    <property type="project" value="TreeGrafter"/>
</dbReference>